<dbReference type="Gramene" id="KQL09926">
    <property type="protein sequence ID" value="KQL09926"/>
    <property type="gene ID" value="SETIT_006649mg"/>
</dbReference>
<protein>
    <submittedName>
        <fullName evidence="2">Uncharacterized protein</fullName>
    </submittedName>
</protein>
<reference evidence="2" key="2">
    <citation type="submission" date="2018-08" db="UniProtKB">
        <authorList>
            <consortium name="EnsemblPlants"/>
        </authorList>
    </citation>
    <scope>IDENTIFICATION</scope>
    <source>
        <strain evidence="2">Yugu1</strain>
    </source>
</reference>
<reference evidence="3" key="1">
    <citation type="journal article" date="2012" name="Nat. Biotechnol.">
        <title>Reference genome sequence of the model plant Setaria.</title>
        <authorList>
            <person name="Bennetzen J.L."/>
            <person name="Schmutz J."/>
            <person name="Wang H."/>
            <person name="Percifield R."/>
            <person name="Hawkins J."/>
            <person name="Pontaroli A.C."/>
            <person name="Estep M."/>
            <person name="Feng L."/>
            <person name="Vaughn J.N."/>
            <person name="Grimwood J."/>
            <person name="Jenkins J."/>
            <person name="Barry K."/>
            <person name="Lindquist E."/>
            <person name="Hellsten U."/>
            <person name="Deshpande S."/>
            <person name="Wang X."/>
            <person name="Wu X."/>
            <person name="Mitros T."/>
            <person name="Triplett J."/>
            <person name="Yang X."/>
            <person name="Ye C.Y."/>
            <person name="Mauro-Herrera M."/>
            <person name="Wang L."/>
            <person name="Li P."/>
            <person name="Sharma M."/>
            <person name="Sharma R."/>
            <person name="Ronald P.C."/>
            <person name="Panaud O."/>
            <person name="Kellogg E.A."/>
            <person name="Brutnell T.P."/>
            <person name="Doust A.N."/>
            <person name="Tuskan G.A."/>
            <person name="Rokhsar D."/>
            <person name="Devos K.M."/>
        </authorList>
    </citation>
    <scope>NUCLEOTIDE SEQUENCE [LARGE SCALE GENOMIC DNA]</scope>
    <source>
        <strain evidence="3">cv. Yugu1</strain>
    </source>
</reference>
<sequence>MTRVCRKFFIGGIHSTYTRFSRCVPDFIYYENSMVGSSFKRLRRYGVPDARLRCKRKLGVLQVEHEPRIHLLQRADDGSASRRYGKARDPPLLVIHHQEQLLRRDYQHRFLVPGEVKRQRLEAPLHRLRRPDAEAVPAPPHPLRSVALEVRPHGLLDDVVRRPSHHRHRRAEVDHAPSLPVLAAGEHLRPDPVEPAGAQADADEANDLGGPVPRVARDVGAETEESLAVRLAAVEEAVGEPREPAGHGRRADDAGEHAVVLEMVGLVSATEGDVLVHRVVVGQLVGAQVALDGHVPRAVEAESACFPVELGPVGRPAERVGAGDEVVSRRGGRVEETVALRGVRVAPHALHPYQVARGVDDLEEVVLVPGAGADADDQGFWQA</sequence>
<dbReference type="HOGENOM" id="CLU_722410_0_0_1"/>
<dbReference type="EnsemblPlants" id="KQL09926">
    <property type="protein sequence ID" value="KQL09926"/>
    <property type="gene ID" value="SETIT_006649mg"/>
</dbReference>
<dbReference type="Proteomes" id="UP000004995">
    <property type="component" value="Unassembled WGS sequence"/>
</dbReference>
<feature type="region of interest" description="Disordered" evidence="1">
    <location>
        <begin position="188"/>
        <end position="212"/>
    </location>
</feature>
<evidence type="ECO:0000313" key="2">
    <source>
        <dbReference type="EnsemblPlants" id="KQL09926"/>
    </source>
</evidence>
<evidence type="ECO:0000313" key="3">
    <source>
        <dbReference type="Proteomes" id="UP000004995"/>
    </source>
</evidence>
<proteinExistence type="predicted"/>
<keyword evidence="3" id="KW-1185">Reference proteome</keyword>
<organism evidence="2 3">
    <name type="scientific">Setaria italica</name>
    <name type="common">Foxtail millet</name>
    <name type="synonym">Panicum italicum</name>
    <dbReference type="NCBI Taxonomy" id="4555"/>
    <lineage>
        <taxon>Eukaryota</taxon>
        <taxon>Viridiplantae</taxon>
        <taxon>Streptophyta</taxon>
        <taxon>Embryophyta</taxon>
        <taxon>Tracheophyta</taxon>
        <taxon>Spermatophyta</taxon>
        <taxon>Magnoliopsida</taxon>
        <taxon>Liliopsida</taxon>
        <taxon>Poales</taxon>
        <taxon>Poaceae</taxon>
        <taxon>PACMAD clade</taxon>
        <taxon>Panicoideae</taxon>
        <taxon>Panicodae</taxon>
        <taxon>Paniceae</taxon>
        <taxon>Cenchrinae</taxon>
        <taxon>Setaria</taxon>
    </lineage>
</organism>
<dbReference type="InParanoid" id="K3XXJ1"/>
<dbReference type="AlphaFoldDB" id="K3XXJ1"/>
<accession>K3XXJ1</accession>
<evidence type="ECO:0000256" key="1">
    <source>
        <dbReference type="SAM" id="MobiDB-lite"/>
    </source>
</evidence>
<name>K3XXJ1_SETIT</name>
<dbReference type="EMBL" id="AGNK02002295">
    <property type="status" value="NOT_ANNOTATED_CDS"/>
    <property type="molecule type" value="Genomic_DNA"/>
</dbReference>